<evidence type="ECO:0000256" key="4">
    <source>
        <dbReference type="ARBA" id="ARBA00023136"/>
    </source>
</evidence>
<dbReference type="AlphaFoldDB" id="A0A4P9UUP8"/>
<dbReference type="GO" id="GO:0012505">
    <property type="term" value="C:endomembrane system"/>
    <property type="evidence" value="ECO:0007669"/>
    <property type="project" value="UniProtKB-SubCell"/>
</dbReference>
<evidence type="ECO:0000313" key="7">
    <source>
        <dbReference type="EMBL" id="QCW84141.1"/>
    </source>
</evidence>
<keyword evidence="8" id="KW-1185">Reference proteome</keyword>
<comment type="subcellular location">
    <subcellularLocation>
        <location evidence="1">Endomembrane system</location>
        <topology evidence="1">Multi-pass membrane protein</topology>
    </subcellularLocation>
</comment>
<dbReference type="RefSeq" id="WP_026130315.1">
    <property type="nucleotide sequence ID" value="NZ_CP035467.1"/>
</dbReference>
<evidence type="ECO:0000256" key="5">
    <source>
        <dbReference type="SAM" id="Phobius"/>
    </source>
</evidence>
<dbReference type="Pfam" id="PF04134">
    <property type="entry name" value="DCC1-like"/>
    <property type="match status" value="1"/>
</dbReference>
<dbReference type="STRING" id="675511.GCA_000341735_03585"/>
<organism evidence="7 8">
    <name type="scientific">Methylotuvimicrobium buryatense</name>
    <name type="common">Methylomicrobium buryatense</name>
    <dbReference type="NCBI Taxonomy" id="95641"/>
    <lineage>
        <taxon>Bacteria</taxon>
        <taxon>Pseudomonadati</taxon>
        <taxon>Pseudomonadota</taxon>
        <taxon>Gammaproteobacteria</taxon>
        <taxon>Methylococcales</taxon>
        <taxon>Methylococcaceae</taxon>
        <taxon>Methylotuvimicrobium</taxon>
    </lineage>
</organism>
<evidence type="ECO:0000256" key="3">
    <source>
        <dbReference type="ARBA" id="ARBA00022989"/>
    </source>
</evidence>
<keyword evidence="2 5" id="KW-0812">Transmembrane</keyword>
<protein>
    <submittedName>
        <fullName evidence="7">DUF393 domain-containing protein</fullName>
    </submittedName>
</protein>
<dbReference type="OrthoDB" id="5294764at2"/>
<feature type="domain" description="HTTM-like" evidence="6">
    <location>
        <begin position="14"/>
        <end position="277"/>
    </location>
</feature>
<reference evidence="8" key="1">
    <citation type="journal article" date="2019" name="J. Bacteriol.">
        <title>A Mutagenic Screen Identifies a TonB-Dependent Receptor Required for the Lanthanide Metal Switch in the Type I Methanotroph 'Methylotuvimicrobium buryatense' 5GB1C.</title>
        <authorList>
            <person name="Groom J.D."/>
            <person name="Ford S.M."/>
            <person name="Pesesky M.W."/>
            <person name="Lidstrom M.E."/>
        </authorList>
    </citation>
    <scope>NUCLEOTIDE SEQUENCE [LARGE SCALE GENOMIC DNA]</scope>
    <source>
        <strain evidence="8">5GB1C</strain>
    </source>
</reference>
<feature type="transmembrane region" description="Helical" evidence="5">
    <location>
        <begin position="152"/>
        <end position="171"/>
    </location>
</feature>
<accession>A0A4P9UUP8</accession>
<feature type="transmembrane region" description="Helical" evidence="5">
    <location>
        <begin position="111"/>
        <end position="131"/>
    </location>
</feature>
<sequence length="649" mass="75574">MYHFIYTKIYQLHTKPAPATGIGLFRLFYGMVLFQEICFLLYFNHLIFDPTPYIDVEFPLIPFFLCLWAIAALFIIAGYQCQYALIVSYIFWIVFVQFTPMQRDFDGGFDAFMTGAGFFLLFMPTDKAFAIDQLRLKLSTPFRHYSQHQKPTVSILSYHLPILICLGFLYFDSAIHKLFAEHWRNGLGAWLPSTQPYYVSAINMSWLLNQEVLQKMIGYTIIIFQFSFLFLFSNRHLRPIYLFIGIGLHLGITISLNIYPFGLSMLIFYILLVPFSWWRCLAKTLRPTQPLLLVYYDKDCPLCNRTALTVNHFDIFKCIEFKDAQTFSNKQPALSSIPLNTLLTDLYAVDENGKVYSGINTYIRILIKMRYPFLFGWLMSIPGIYHLTKTIYRNIADNRQRTPCNQDCIIPNTTQCKLPTFYDRLFETDNPRLRKNLKTLSKALFIICILQINSSLHYGLLYRLNVDTRNNPMTLTLTQASNSILLLSHSFIGITPHALYLHDHFEGYDSLLAITYTNNEGDEAWLPFINQEGRILAPHWGRVHSMWANIAVTPNIDVIRLNKLIMKITAYWSHRLELNLDDTVFTIKIKTNSAPSFWVYDLLNQNLSGEWSNLGTVHWKHQQFHSNLSQMLLNHASLKSSYWPTVTPE</sequence>
<dbReference type="InterPro" id="IPR007263">
    <property type="entry name" value="DCC1-like"/>
</dbReference>
<dbReference type="Proteomes" id="UP000305881">
    <property type="component" value="Chromosome"/>
</dbReference>
<proteinExistence type="predicted"/>
<feature type="transmembrane region" description="Helical" evidence="5">
    <location>
        <begin position="216"/>
        <end position="233"/>
    </location>
</feature>
<evidence type="ECO:0000259" key="6">
    <source>
        <dbReference type="SMART" id="SM00752"/>
    </source>
</evidence>
<dbReference type="GO" id="GO:0015035">
    <property type="term" value="F:protein-disulfide reductase activity"/>
    <property type="evidence" value="ECO:0007669"/>
    <property type="project" value="InterPro"/>
</dbReference>
<name>A0A4P9UUP8_METBY</name>
<dbReference type="PANTHER" id="PTHR39535:SF2">
    <property type="entry name" value="HTTM DOMAIN-CONTAINING PROTEIN"/>
    <property type="match status" value="1"/>
</dbReference>
<dbReference type="InterPro" id="IPR052964">
    <property type="entry name" value="Sporulation_signal_mat"/>
</dbReference>
<dbReference type="SMART" id="SM00752">
    <property type="entry name" value="HTTM"/>
    <property type="match status" value="1"/>
</dbReference>
<dbReference type="PANTHER" id="PTHR39535">
    <property type="entry name" value="SPORULATION-DELAYING PROTEIN SDPB"/>
    <property type="match status" value="1"/>
</dbReference>
<feature type="transmembrane region" description="Helical" evidence="5">
    <location>
        <begin position="83"/>
        <end position="99"/>
    </location>
</feature>
<feature type="transmembrane region" description="Helical" evidence="5">
    <location>
        <begin position="58"/>
        <end position="76"/>
    </location>
</feature>
<keyword evidence="4 5" id="KW-0472">Membrane</keyword>
<evidence type="ECO:0000256" key="2">
    <source>
        <dbReference type="ARBA" id="ARBA00022692"/>
    </source>
</evidence>
<dbReference type="EMBL" id="CP035467">
    <property type="protein sequence ID" value="QCW84141.1"/>
    <property type="molecule type" value="Genomic_DNA"/>
</dbReference>
<evidence type="ECO:0000313" key="8">
    <source>
        <dbReference type="Proteomes" id="UP000305881"/>
    </source>
</evidence>
<feature type="transmembrane region" description="Helical" evidence="5">
    <location>
        <begin position="240"/>
        <end position="259"/>
    </location>
</feature>
<feature type="transmembrane region" description="Helical" evidence="5">
    <location>
        <begin position="21"/>
        <end position="43"/>
    </location>
</feature>
<dbReference type="KEGG" id="mbur:EQU24_19290"/>
<gene>
    <name evidence="7" type="ORF">EQU24_19290</name>
</gene>
<dbReference type="InterPro" id="IPR011020">
    <property type="entry name" value="HTTM-like"/>
</dbReference>
<keyword evidence="3 5" id="KW-1133">Transmembrane helix</keyword>
<evidence type="ECO:0000256" key="1">
    <source>
        <dbReference type="ARBA" id="ARBA00004127"/>
    </source>
</evidence>